<protein>
    <submittedName>
        <fullName evidence="1">Uncharacterized protein</fullName>
    </submittedName>
</protein>
<sequence length="143" mass="16168">MKYTFVVLLLTLFHSSYSQHLKKTEVKEITNKAVVEILTRLQSHIVISGKKLTINVFKISNGSGSAHVVGDDEISETYFFTVTDAPADEGPIFKVFSLGPFYGPKIIKTTDLGDNYVFTLEHYNSGKREIHKIIINLNKIIYQ</sequence>
<dbReference type="RefSeq" id="WP_157565153.1">
    <property type="nucleotide sequence ID" value="NZ_WPIK01000004.1"/>
</dbReference>
<organism evidence="1 2">
    <name type="scientific">Mucilaginibacter arboris</name>
    <dbReference type="NCBI Taxonomy" id="2682090"/>
    <lineage>
        <taxon>Bacteria</taxon>
        <taxon>Pseudomonadati</taxon>
        <taxon>Bacteroidota</taxon>
        <taxon>Sphingobacteriia</taxon>
        <taxon>Sphingobacteriales</taxon>
        <taxon>Sphingobacteriaceae</taxon>
        <taxon>Mucilaginibacter</taxon>
    </lineage>
</organism>
<dbReference type="EMBL" id="WPIK01000004">
    <property type="protein sequence ID" value="MVN21103.1"/>
    <property type="molecule type" value="Genomic_DNA"/>
</dbReference>
<gene>
    <name evidence="1" type="ORF">GO621_06100</name>
</gene>
<keyword evidence="2" id="KW-1185">Reference proteome</keyword>
<comment type="caution">
    <text evidence="1">The sequence shown here is derived from an EMBL/GenBank/DDBJ whole genome shotgun (WGS) entry which is preliminary data.</text>
</comment>
<name>A0A7K1SUZ9_9SPHI</name>
<dbReference type="Proteomes" id="UP000462014">
    <property type="component" value="Unassembled WGS sequence"/>
</dbReference>
<reference evidence="1 2" key="1">
    <citation type="submission" date="2019-12" db="EMBL/GenBank/DDBJ databases">
        <title>Mucilaginibacter sp. HMF7410 genome sequencing and assembly.</title>
        <authorList>
            <person name="Kang H."/>
            <person name="Cha I."/>
            <person name="Kim H."/>
            <person name="Joh K."/>
        </authorList>
    </citation>
    <scope>NUCLEOTIDE SEQUENCE [LARGE SCALE GENOMIC DNA]</scope>
    <source>
        <strain evidence="1 2">HMF7410</strain>
    </source>
</reference>
<evidence type="ECO:0000313" key="2">
    <source>
        <dbReference type="Proteomes" id="UP000462014"/>
    </source>
</evidence>
<accession>A0A7K1SUZ9</accession>
<proteinExistence type="predicted"/>
<evidence type="ECO:0000313" key="1">
    <source>
        <dbReference type="EMBL" id="MVN21103.1"/>
    </source>
</evidence>
<dbReference type="AlphaFoldDB" id="A0A7K1SUZ9"/>